<feature type="transmembrane region" description="Helical" evidence="2">
    <location>
        <begin position="259"/>
        <end position="280"/>
    </location>
</feature>
<evidence type="ECO:0000256" key="1">
    <source>
        <dbReference type="SAM" id="Coils"/>
    </source>
</evidence>
<dbReference type="OrthoDB" id="5916216at2"/>
<name>I4YMP2_9HYPH</name>
<keyword evidence="2" id="KW-0812">Transmembrane</keyword>
<proteinExistence type="predicted"/>
<gene>
    <name evidence="3" type="ORF">MicloDRAFT_00059560</name>
</gene>
<dbReference type="Proteomes" id="UP000003947">
    <property type="component" value="Unassembled WGS sequence"/>
</dbReference>
<protein>
    <submittedName>
        <fullName evidence="3">Uncharacterized protein</fullName>
    </submittedName>
</protein>
<keyword evidence="2" id="KW-0472">Membrane</keyword>
<keyword evidence="1" id="KW-0175">Coiled coil</keyword>
<feature type="coiled-coil region" evidence="1">
    <location>
        <begin position="182"/>
        <end position="223"/>
    </location>
</feature>
<dbReference type="RefSeq" id="WP_009493553.1">
    <property type="nucleotide sequence ID" value="NZ_CP141048.1"/>
</dbReference>
<dbReference type="HOGENOM" id="CLU_634411_0_0_5"/>
<evidence type="ECO:0000313" key="4">
    <source>
        <dbReference type="Proteomes" id="UP000003947"/>
    </source>
</evidence>
<dbReference type="EMBL" id="JH660647">
    <property type="protein sequence ID" value="EIM25234.1"/>
    <property type="molecule type" value="Genomic_DNA"/>
</dbReference>
<organism evidence="3 4">
    <name type="scientific">Microvirga lotononidis</name>
    <dbReference type="NCBI Taxonomy" id="864069"/>
    <lineage>
        <taxon>Bacteria</taxon>
        <taxon>Pseudomonadati</taxon>
        <taxon>Pseudomonadota</taxon>
        <taxon>Alphaproteobacteria</taxon>
        <taxon>Hyphomicrobiales</taxon>
        <taxon>Methylobacteriaceae</taxon>
        <taxon>Microvirga</taxon>
    </lineage>
</organism>
<reference evidence="3 4" key="1">
    <citation type="submission" date="2012-02" db="EMBL/GenBank/DDBJ databases">
        <title>Improved High-Quality Draft sequence of Microvirga sp. WSM3557.</title>
        <authorList>
            <consortium name="US DOE Joint Genome Institute"/>
            <person name="Lucas S."/>
            <person name="Han J."/>
            <person name="Lapidus A."/>
            <person name="Cheng J.-F."/>
            <person name="Goodwin L."/>
            <person name="Pitluck S."/>
            <person name="Peters L."/>
            <person name="Zhang X."/>
            <person name="Detter J.C."/>
            <person name="Han C."/>
            <person name="Tapia R."/>
            <person name="Land M."/>
            <person name="Hauser L."/>
            <person name="Kyrpides N."/>
            <person name="Ivanova N."/>
            <person name="Pagani I."/>
            <person name="Brau L."/>
            <person name="Yates R."/>
            <person name="O'Hara G."/>
            <person name="Rui T."/>
            <person name="Howieson J."/>
            <person name="Reeve W."/>
            <person name="Woyke T."/>
        </authorList>
    </citation>
    <scope>NUCLEOTIDE SEQUENCE [LARGE SCALE GENOMIC DNA]</scope>
    <source>
        <strain evidence="3 4">WSM3557</strain>
    </source>
</reference>
<accession>I4YMP2</accession>
<dbReference type="STRING" id="864069.MicloDRAFT_00059560"/>
<evidence type="ECO:0000313" key="3">
    <source>
        <dbReference type="EMBL" id="EIM25234.1"/>
    </source>
</evidence>
<feature type="transmembrane region" description="Helical" evidence="2">
    <location>
        <begin position="286"/>
        <end position="313"/>
    </location>
</feature>
<dbReference type="PATRIC" id="fig|864069.3.peg.6386"/>
<sequence>MAQYHTTIVPPSDRVLLQLFDELAPLLSGAAQIQLNGFSGTVGRENEILERIIDTNASAINYATINGGGIGVSYWANRRSTSISSMEGHSFYSVVQLDVQDNGRPNDGFIADIQIVVNRFLVGNGLLPIRHITNGARGEGDLSHNVALLSAIQASASDQIARVNQFFIDLTDKLDTKNRELEETYRNQASTLERQFAAKEEALKSEREALETLKKDLDDRSNTHARRAIRGELIQTIQGRQRSFTISPETRSLRWPIHVVFIVLLLGSLAGAVWSLYVWGTNPTDAWGAMTVTSAVKTAVFTFGFLTSAGLYISWMNRWFDKHADAQFHTKQFEIDINRATWAVEAALEWKNIQGEQMPDALLTGITKHLFDHPHGETPEYSPLEALASSILGSASNLKMNLNGNEVSLDRKSIKQIKAGEGAN</sequence>
<evidence type="ECO:0000256" key="2">
    <source>
        <dbReference type="SAM" id="Phobius"/>
    </source>
</evidence>
<keyword evidence="4" id="KW-1185">Reference proteome</keyword>
<keyword evidence="2" id="KW-1133">Transmembrane helix</keyword>
<dbReference type="eggNOG" id="ENOG5032WHR">
    <property type="taxonomic scope" value="Bacteria"/>
</dbReference>
<dbReference type="AlphaFoldDB" id="I4YMP2"/>